<feature type="region of interest" description="Disordered" evidence="3">
    <location>
        <begin position="79"/>
        <end position="162"/>
    </location>
</feature>
<dbReference type="SUPFAM" id="SSF46785">
    <property type="entry name" value="Winged helix' DNA-binding domain"/>
    <property type="match status" value="1"/>
</dbReference>
<name>A0AAW0G1I2_9APHY</name>
<keyword evidence="1 2" id="KW-0238">DNA-binding</keyword>
<evidence type="ECO:0000313" key="6">
    <source>
        <dbReference type="Proteomes" id="UP001385951"/>
    </source>
</evidence>
<feature type="region of interest" description="Disordered" evidence="3">
    <location>
        <begin position="464"/>
        <end position="535"/>
    </location>
</feature>
<gene>
    <name evidence="5" type="ORF">QCA50_010462</name>
</gene>
<feature type="compositionally biased region" description="Polar residues" evidence="3">
    <location>
        <begin position="495"/>
        <end position="508"/>
    </location>
</feature>
<dbReference type="GO" id="GO:0000978">
    <property type="term" value="F:RNA polymerase II cis-regulatory region sequence-specific DNA binding"/>
    <property type="evidence" value="ECO:0007669"/>
    <property type="project" value="TreeGrafter"/>
</dbReference>
<feature type="DNA-binding region" description="Fork-head" evidence="2">
    <location>
        <begin position="253"/>
        <end position="342"/>
    </location>
</feature>
<dbReference type="PANTHER" id="PTHR11829">
    <property type="entry name" value="FORKHEAD BOX PROTEIN"/>
    <property type="match status" value="1"/>
</dbReference>
<comment type="caution">
    <text evidence="5">The sequence shown here is derived from an EMBL/GenBank/DDBJ whole genome shotgun (WGS) entry which is preliminary data.</text>
</comment>
<feature type="domain" description="Fork-head" evidence="4">
    <location>
        <begin position="253"/>
        <end position="342"/>
    </location>
</feature>
<evidence type="ECO:0000313" key="5">
    <source>
        <dbReference type="EMBL" id="KAK7686242.1"/>
    </source>
</evidence>
<dbReference type="Proteomes" id="UP001385951">
    <property type="component" value="Unassembled WGS sequence"/>
</dbReference>
<evidence type="ECO:0000259" key="4">
    <source>
        <dbReference type="PROSITE" id="PS50039"/>
    </source>
</evidence>
<dbReference type="InterPro" id="IPR036388">
    <property type="entry name" value="WH-like_DNA-bd_sf"/>
</dbReference>
<dbReference type="GO" id="GO:0005634">
    <property type="term" value="C:nucleus"/>
    <property type="evidence" value="ECO:0007669"/>
    <property type="project" value="UniProtKB-SubCell"/>
</dbReference>
<dbReference type="InterPro" id="IPR036390">
    <property type="entry name" value="WH_DNA-bd_sf"/>
</dbReference>
<feature type="compositionally biased region" description="Low complexity" evidence="3">
    <location>
        <begin position="464"/>
        <end position="490"/>
    </location>
</feature>
<feature type="compositionally biased region" description="Polar residues" evidence="3">
    <location>
        <begin position="145"/>
        <end position="158"/>
    </location>
</feature>
<dbReference type="InterPro" id="IPR001766">
    <property type="entry name" value="Fork_head_dom"/>
</dbReference>
<feature type="region of interest" description="Disordered" evidence="3">
    <location>
        <begin position="175"/>
        <end position="217"/>
    </location>
</feature>
<reference evidence="5 6" key="1">
    <citation type="submission" date="2022-09" db="EMBL/GenBank/DDBJ databases">
        <authorList>
            <person name="Palmer J.M."/>
        </authorList>
    </citation>
    <scope>NUCLEOTIDE SEQUENCE [LARGE SCALE GENOMIC DNA]</scope>
    <source>
        <strain evidence="5 6">DSM 7382</strain>
    </source>
</reference>
<feature type="compositionally biased region" description="Low complexity" evidence="3">
    <location>
        <begin position="207"/>
        <end position="217"/>
    </location>
</feature>
<dbReference type="PRINTS" id="PR00053">
    <property type="entry name" value="FORKHEAD"/>
</dbReference>
<feature type="compositionally biased region" description="Low complexity" evidence="3">
    <location>
        <begin position="694"/>
        <end position="706"/>
    </location>
</feature>
<evidence type="ECO:0000256" key="3">
    <source>
        <dbReference type="SAM" id="MobiDB-lite"/>
    </source>
</evidence>
<dbReference type="Gene3D" id="1.10.10.10">
    <property type="entry name" value="Winged helix-like DNA-binding domain superfamily/Winged helix DNA-binding domain"/>
    <property type="match status" value="1"/>
</dbReference>
<feature type="compositionally biased region" description="Low complexity" evidence="3">
    <location>
        <begin position="607"/>
        <end position="623"/>
    </location>
</feature>
<dbReference type="EMBL" id="JASBNA010000017">
    <property type="protein sequence ID" value="KAK7686242.1"/>
    <property type="molecule type" value="Genomic_DNA"/>
</dbReference>
<feature type="compositionally biased region" description="Basic and acidic residues" evidence="3">
    <location>
        <begin position="105"/>
        <end position="118"/>
    </location>
</feature>
<evidence type="ECO:0000256" key="2">
    <source>
        <dbReference type="PROSITE-ProRule" id="PRU00089"/>
    </source>
</evidence>
<protein>
    <recommendedName>
        <fullName evidence="4">Fork-head domain-containing protein</fullName>
    </recommendedName>
</protein>
<dbReference type="GO" id="GO:0000981">
    <property type="term" value="F:DNA-binding transcription factor activity, RNA polymerase II-specific"/>
    <property type="evidence" value="ECO:0007669"/>
    <property type="project" value="TreeGrafter"/>
</dbReference>
<dbReference type="InterPro" id="IPR050211">
    <property type="entry name" value="FOX_domain-containing"/>
</dbReference>
<dbReference type="PANTHER" id="PTHR11829:SF343">
    <property type="entry name" value="FORK-HEAD DOMAIN-CONTAINING PROTEIN"/>
    <property type="match status" value="1"/>
</dbReference>
<proteinExistence type="predicted"/>
<dbReference type="PROSITE" id="PS50039">
    <property type="entry name" value="FORK_HEAD_3"/>
    <property type="match status" value="1"/>
</dbReference>
<organism evidence="5 6">
    <name type="scientific">Cerrena zonata</name>
    <dbReference type="NCBI Taxonomy" id="2478898"/>
    <lineage>
        <taxon>Eukaryota</taxon>
        <taxon>Fungi</taxon>
        <taxon>Dikarya</taxon>
        <taxon>Basidiomycota</taxon>
        <taxon>Agaricomycotina</taxon>
        <taxon>Agaricomycetes</taxon>
        <taxon>Polyporales</taxon>
        <taxon>Cerrenaceae</taxon>
        <taxon>Cerrena</taxon>
    </lineage>
</organism>
<feature type="region of interest" description="Disordered" evidence="3">
    <location>
        <begin position="584"/>
        <end position="765"/>
    </location>
</feature>
<accession>A0AAW0G1I2</accession>
<feature type="compositionally biased region" description="Basic and acidic residues" evidence="3">
    <location>
        <begin position="133"/>
        <end position="144"/>
    </location>
</feature>
<feature type="region of interest" description="Disordered" evidence="3">
    <location>
        <begin position="352"/>
        <end position="389"/>
    </location>
</feature>
<keyword evidence="2" id="KW-0539">Nucleus</keyword>
<comment type="subcellular location">
    <subcellularLocation>
        <location evidence="2">Nucleus</location>
    </subcellularLocation>
</comment>
<keyword evidence="6" id="KW-1185">Reference proteome</keyword>
<sequence>MADDPPQRHPTSPITLLLQTLGMTRDDLVRHSTQMRNFLEAEANDFQPAGYKTELVESTLTVMRGTRSRTQSLTNISLAGPSSYAASPPRTPVKAEPIERGIPARPKDTMEMVMERKSKEKKRARKESMSGSRESREERVESRPKLTTPSRPSGSQIFETPHHYKYYSERVIGGVTPKGETSASESPTKGRAHYRPPKTPTRRLLDSPRMSSPMSSPAVVNLVSSPGPMRTEAEAESDELPFTLPSGPYSNSKPDACYAAIIGQAILSSPQHRLTLQDIYEWITIVYPYYKRGEQTWMNSVRHALSTMAVFRKVPRQRQEGKSLWAIWDCDVACFANGDFKKSLCADMVKAKPEPAKTGPKKRVSMEQSTSGRASKRRRKDTDEAVQSLPPALSAPILPPFYSANIIPGTHHQPYYQTQPTFLPQPVPAEVIFPPLPASSSYHHVRAASSQPLSRASSAASMASECSVTTPSSPSWSTAPPPSSDSSVPDLTHDAGSSSSPQLSQGNLATDDDQEDCSAAMEERPTSRKSSVPAIVDPEDEFERWLASDTDFNLLSTPLSNKKLLTRSASGSTGKTARHILDFFEMPDSPTLHRKSAKKPQKEAAWSSTPSTSQATQSSSGTPSTPPLRPRTPSRTSGNPFLQLSPHRTPISHRGVHMSPSASLAHYKTNLDPPPPPLFHSQAPLLFSSNPDGDSSSLPLPSPDLLRTPRRREKQVAGSSSTPSSSSRLFGSVFGPVTPKRLNFSSGDGSPLRTPSRGILDPHDPSALLDEELSRLGNQSGSGHTPTGLFGNMRGMLYESPGLTSPGRWDRYW</sequence>
<dbReference type="SMART" id="SM00339">
    <property type="entry name" value="FH"/>
    <property type="match status" value="1"/>
</dbReference>
<dbReference type="AlphaFoldDB" id="A0AAW0G1I2"/>
<evidence type="ECO:0000256" key="1">
    <source>
        <dbReference type="ARBA" id="ARBA00023125"/>
    </source>
</evidence>
<dbReference type="Pfam" id="PF00250">
    <property type="entry name" value="Forkhead"/>
    <property type="match status" value="1"/>
</dbReference>